<reference evidence="1 2" key="1">
    <citation type="submission" date="2016-02" db="EMBL/GenBank/DDBJ databases">
        <authorList>
            <person name="Wen L."/>
            <person name="He K."/>
            <person name="Yang H."/>
        </authorList>
    </citation>
    <scope>NUCLEOTIDE SEQUENCE [LARGE SCALE GENOMIC DNA]</scope>
    <source>
        <strain evidence="1 2">TSA40</strain>
    </source>
</reference>
<evidence type="ECO:0008006" key="3">
    <source>
        <dbReference type="Google" id="ProtNLM"/>
    </source>
</evidence>
<proteinExistence type="predicted"/>
<gene>
    <name evidence="1" type="ORF">AYR66_06840</name>
</gene>
<dbReference type="InterPro" id="IPR036388">
    <property type="entry name" value="WH-like_DNA-bd_sf"/>
</dbReference>
<protein>
    <recommendedName>
        <fullName evidence="3">HTH arsR-type domain-containing protein</fullName>
    </recommendedName>
</protein>
<name>A0A254T9B4_9BURK</name>
<dbReference type="Proteomes" id="UP000197535">
    <property type="component" value="Unassembled WGS sequence"/>
</dbReference>
<sequence length="114" mass="12628">MMVFGNIMITPQGMYSANSAKIPLFAIVTVMKRDQMLMEAILGKLLEAPEPLMNVNGLAQRLNTDQAVIRHHLHLLSDKSWVVEAEGGFWRLTNAGHDYLEGTPEHGISLKSLG</sequence>
<dbReference type="SUPFAM" id="SSF46785">
    <property type="entry name" value="Winged helix' DNA-binding domain"/>
    <property type="match status" value="1"/>
</dbReference>
<dbReference type="InterPro" id="IPR036390">
    <property type="entry name" value="WH_DNA-bd_sf"/>
</dbReference>
<dbReference type="Gene3D" id="1.10.10.10">
    <property type="entry name" value="Winged helix-like DNA-binding domain superfamily/Winged helix DNA-binding domain"/>
    <property type="match status" value="1"/>
</dbReference>
<dbReference type="EMBL" id="LSTO01000001">
    <property type="protein sequence ID" value="OWW19260.1"/>
    <property type="molecule type" value="Genomic_DNA"/>
</dbReference>
<dbReference type="AlphaFoldDB" id="A0A254T9B4"/>
<comment type="caution">
    <text evidence="1">The sequence shown here is derived from an EMBL/GenBank/DDBJ whole genome shotgun (WGS) entry which is preliminary data.</text>
</comment>
<keyword evidence="2" id="KW-1185">Reference proteome</keyword>
<evidence type="ECO:0000313" key="1">
    <source>
        <dbReference type="EMBL" id="OWW19260.1"/>
    </source>
</evidence>
<organism evidence="1 2">
    <name type="scientific">Noviherbaspirillum denitrificans</name>
    <dbReference type="NCBI Taxonomy" id="1968433"/>
    <lineage>
        <taxon>Bacteria</taxon>
        <taxon>Pseudomonadati</taxon>
        <taxon>Pseudomonadota</taxon>
        <taxon>Betaproteobacteria</taxon>
        <taxon>Burkholderiales</taxon>
        <taxon>Oxalobacteraceae</taxon>
        <taxon>Noviherbaspirillum</taxon>
    </lineage>
</organism>
<accession>A0A254T9B4</accession>
<evidence type="ECO:0000313" key="2">
    <source>
        <dbReference type="Proteomes" id="UP000197535"/>
    </source>
</evidence>